<feature type="region of interest" description="Disordered" evidence="1">
    <location>
        <begin position="275"/>
        <end position="304"/>
    </location>
</feature>
<dbReference type="InterPro" id="IPR000953">
    <property type="entry name" value="Chromo/chromo_shadow_dom"/>
</dbReference>
<feature type="transmembrane region" description="Helical" evidence="2">
    <location>
        <begin position="39"/>
        <end position="61"/>
    </location>
</feature>
<accession>A0A9P1IUL6</accession>
<protein>
    <recommendedName>
        <fullName evidence="3">Chromo domain-containing protein</fullName>
    </recommendedName>
</protein>
<feature type="transmembrane region" description="Helical" evidence="2">
    <location>
        <begin position="147"/>
        <end position="169"/>
    </location>
</feature>
<dbReference type="InterPro" id="IPR019423">
    <property type="entry name" value="7TM_GPCR_serpentine_rcpt_Srj"/>
</dbReference>
<dbReference type="OrthoDB" id="5376140at2759"/>
<feature type="compositionally biased region" description="Basic residues" evidence="1">
    <location>
        <begin position="278"/>
        <end position="288"/>
    </location>
</feature>
<dbReference type="Pfam" id="PF00385">
    <property type="entry name" value="Chromo"/>
    <property type="match status" value="1"/>
</dbReference>
<gene>
    <name evidence="4" type="ORF">CAMP_LOCUS12305</name>
</gene>
<dbReference type="InterPro" id="IPR023780">
    <property type="entry name" value="Chromo_domain"/>
</dbReference>
<dbReference type="PANTHER" id="PTHR45907:SF16">
    <property type="entry name" value="SERPENTINE RECEPTOR, CLASS J"/>
    <property type="match status" value="1"/>
</dbReference>
<dbReference type="SUPFAM" id="SSF81321">
    <property type="entry name" value="Family A G protein-coupled receptor-like"/>
    <property type="match status" value="1"/>
</dbReference>
<feature type="transmembrane region" description="Helical" evidence="2">
    <location>
        <begin position="81"/>
        <end position="104"/>
    </location>
</feature>
<dbReference type="Pfam" id="PF10319">
    <property type="entry name" value="7TM_GPCR_Srj"/>
    <property type="match status" value="1"/>
</dbReference>
<dbReference type="SUPFAM" id="SSF54160">
    <property type="entry name" value="Chromo domain-like"/>
    <property type="match status" value="1"/>
</dbReference>
<dbReference type="Proteomes" id="UP001152747">
    <property type="component" value="Unassembled WGS sequence"/>
</dbReference>
<dbReference type="Gene3D" id="2.40.50.40">
    <property type="match status" value="1"/>
</dbReference>
<dbReference type="CDD" id="cd00024">
    <property type="entry name" value="CD_CSD"/>
    <property type="match status" value="1"/>
</dbReference>
<dbReference type="Gene3D" id="1.20.1070.10">
    <property type="entry name" value="Rhodopsin 7-helix transmembrane proteins"/>
    <property type="match status" value="1"/>
</dbReference>
<keyword evidence="5" id="KW-1185">Reference proteome</keyword>
<keyword evidence="2" id="KW-0472">Membrane</keyword>
<evidence type="ECO:0000313" key="5">
    <source>
        <dbReference type="Proteomes" id="UP001152747"/>
    </source>
</evidence>
<keyword evidence="2" id="KW-0812">Transmembrane</keyword>
<keyword evidence="2" id="KW-1133">Transmembrane helix</keyword>
<dbReference type="AlphaFoldDB" id="A0A9P1IUL6"/>
<feature type="transmembrane region" description="Helical" evidence="2">
    <location>
        <begin position="190"/>
        <end position="218"/>
    </location>
</feature>
<evidence type="ECO:0000256" key="2">
    <source>
        <dbReference type="SAM" id="Phobius"/>
    </source>
</evidence>
<dbReference type="EMBL" id="CANHGI010000004">
    <property type="protein sequence ID" value="CAI5449668.1"/>
    <property type="molecule type" value="Genomic_DNA"/>
</dbReference>
<proteinExistence type="predicted"/>
<dbReference type="SMART" id="SM00298">
    <property type="entry name" value="CHROMO"/>
    <property type="match status" value="1"/>
</dbReference>
<evidence type="ECO:0000313" key="4">
    <source>
        <dbReference type="EMBL" id="CAI5449668.1"/>
    </source>
</evidence>
<comment type="caution">
    <text evidence="4">The sequence shown here is derived from an EMBL/GenBank/DDBJ whole genome shotgun (WGS) entry which is preliminary data.</text>
</comment>
<sequence>MFTTILEAFVSTATEGFKNSFIVFIPHGYLFEFKELGQFFLSLRCSMCAYTYGVLVVHFYYRYLSICQPYFIIHFFELKYISVTILLVFLYGSSWMLIIFLSMLPNDEVHEMLNEDFQRTYGCSSFEIPLIVAHYKFPIDDFLHSGVVGMISATIITLLAVFIDILFALKIHKTLQIKSMSGIVKRLHKNVLVALVAQTTIPFCTTCIPCILVWFYPFLQLNIGIEVNSYIVPFLSAYPAIDPIVITLIVTDYRKSLFSIFKRKIEIEQSRTNMVKNTKQKKRARKSSSNKQKDQVAHKKPRKKVEENNNVVDTELYEVEDIIDCKFNGKEVVYKVRWVGYAPKYDSFEPEFRLMCPDKIKDFAIKKFSCNYSNTDIDMIMEGFEKYCDELFIESANYLAIIGKRFFERGSVSYIEHNTITANKRFLKSIKNFKNDWCFYTLNKNDVTSSANDMKQYMRDVERRIQTSIDYPLVRVFFVSSKDQTTAPPPIKNLTFDLLLPPDDRKRILKRENRKEHPFTSKEPENESKLNSRWDFLNDPMKKKIKCANQFKVNLSLRYREEVGWKLCADHFVAKDSAILQMAGEASEKIREKIEIFLKYMFSSSFQPAEHDPGVKNCKSQLLI</sequence>
<reference evidence="4" key="1">
    <citation type="submission" date="2022-11" db="EMBL/GenBank/DDBJ databases">
        <authorList>
            <person name="Kikuchi T."/>
        </authorList>
    </citation>
    <scope>NUCLEOTIDE SEQUENCE</scope>
    <source>
        <strain evidence="4">PS1010</strain>
    </source>
</reference>
<name>A0A9P1IUL6_9PELO</name>
<dbReference type="PANTHER" id="PTHR45907">
    <property type="entry name" value="SERPENTINE RECEPTOR, CLASS J"/>
    <property type="match status" value="1"/>
</dbReference>
<evidence type="ECO:0000256" key="1">
    <source>
        <dbReference type="SAM" id="MobiDB-lite"/>
    </source>
</evidence>
<organism evidence="4 5">
    <name type="scientific">Caenorhabditis angaria</name>
    <dbReference type="NCBI Taxonomy" id="860376"/>
    <lineage>
        <taxon>Eukaryota</taxon>
        <taxon>Metazoa</taxon>
        <taxon>Ecdysozoa</taxon>
        <taxon>Nematoda</taxon>
        <taxon>Chromadorea</taxon>
        <taxon>Rhabditida</taxon>
        <taxon>Rhabditina</taxon>
        <taxon>Rhabditomorpha</taxon>
        <taxon>Rhabditoidea</taxon>
        <taxon>Rhabditidae</taxon>
        <taxon>Peloderinae</taxon>
        <taxon>Caenorhabditis</taxon>
    </lineage>
</organism>
<dbReference type="InterPro" id="IPR016197">
    <property type="entry name" value="Chromo-like_dom_sf"/>
</dbReference>
<dbReference type="PROSITE" id="PS50013">
    <property type="entry name" value="CHROMO_2"/>
    <property type="match status" value="1"/>
</dbReference>
<feature type="domain" description="Chromo" evidence="3">
    <location>
        <begin position="317"/>
        <end position="363"/>
    </location>
</feature>
<evidence type="ECO:0000259" key="3">
    <source>
        <dbReference type="PROSITE" id="PS50013"/>
    </source>
</evidence>